<name>A0A0F9FQL2_9ZZZZ</name>
<comment type="caution">
    <text evidence="1">The sequence shown here is derived from an EMBL/GenBank/DDBJ whole genome shotgun (WGS) entry which is preliminary data.</text>
</comment>
<dbReference type="EMBL" id="LAZR01020548">
    <property type="protein sequence ID" value="KKL88508.1"/>
    <property type="molecule type" value="Genomic_DNA"/>
</dbReference>
<protein>
    <submittedName>
        <fullName evidence="1">Uncharacterized protein</fullName>
    </submittedName>
</protein>
<feature type="non-terminal residue" evidence="1">
    <location>
        <position position="26"/>
    </location>
</feature>
<accession>A0A0F9FQL2</accession>
<reference evidence="1" key="1">
    <citation type="journal article" date="2015" name="Nature">
        <title>Complex archaea that bridge the gap between prokaryotes and eukaryotes.</title>
        <authorList>
            <person name="Spang A."/>
            <person name="Saw J.H."/>
            <person name="Jorgensen S.L."/>
            <person name="Zaremba-Niedzwiedzka K."/>
            <person name="Martijn J."/>
            <person name="Lind A.E."/>
            <person name="van Eijk R."/>
            <person name="Schleper C."/>
            <person name="Guy L."/>
            <person name="Ettema T.J."/>
        </authorList>
    </citation>
    <scope>NUCLEOTIDE SEQUENCE</scope>
</reference>
<dbReference type="AlphaFoldDB" id="A0A0F9FQL2"/>
<gene>
    <name evidence="1" type="ORF">LCGC14_1924060</name>
</gene>
<sequence length="26" mass="2798">MSKTDPVLEAATHSLGLYLAIVHDTD</sequence>
<evidence type="ECO:0000313" key="1">
    <source>
        <dbReference type="EMBL" id="KKL88508.1"/>
    </source>
</evidence>
<proteinExistence type="predicted"/>
<organism evidence="1">
    <name type="scientific">marine sediment metagenome</name>
    <dbReference type="NCBI Taxonomy" id="412755"/>
    <lineage>
        <taxon>unclassified sequences</taxon>
        <taxon>metagenomes</taxon>
        <taxon>ecological metagenomes</taxon>
    </lineage>
</organism>